<evidence type="ECO:0000256" key="1">
    <source>
        <dbReference type="ARBA" id="ARBA00008635"/>
    </source>
</evidence>
<dbReference type="PANTHER" id="PTHR37302:SF1">
    <property type="entry name" value="PROTEIN DINB"/>
    <property type="match status" value="1"/>
</dbReference>
<organism evidence="4 5">
    <name type="scientific">Noviherbaspirillum denitrificans</name>
    <dbReference type="NCBI Taxonomy" id="1968433"/>
    <lineage>
        <taxon>Bacteria</taxon>
        <taxon>Pseudomonadati</taxon>
        <taxon>Pseudomonadota</taxon>
        <taxon>Betaproteobacteria</taxon>
        <taxon>Burkholderiales</taxon>
        <taxon>Oxalobacteraceae</taxon>
        <taxon>Noviherbaspirillum</taxon>
    </lineage>
</organism>
<dbReference type="EMBL" id="LSTO01000029">
    <property type="protein sequence ID" value="OWW18077.1"/>
    <property type="molecule type" value="Genomic_DNA"/>
</dbReference>
<keyword evidence="2 3" id="KW-0479">Metal-binding</keyword>
<dbReference type="Proteomes" id="UP000197535">
    <property type="component" value="Unassembled WGS sequence"/>
</dbReference>
<proteinExistence type="inferred from homology"/>
<comment type="caution">
    <text evidence="4">The sequence shown here is derived from an EMBL/GenBank/DDBJ whole genome shotgun (WGS) entry which is preliminary data.</text>
</comment>
<dbReference type="InterPro" id="IPR007837">
    <property type="entry name" value="DinB"/>
</dbReference>
<evidence type="ECO:0000313" key="4">
    <source>
        <dbReference type="EMBL" id="OWW18077.1"/>
    </source>
</evidence>
<dbReference type="InterPro" id="IPR034660">
    <property type="entry name" value="DinB/YfiT-like"/>
</dbReference>
<dbReference type="Gene3D" id="1.20.120.450">
    <property type="entry name" value="dinb family like domain"/>
    <property type="match status" value="1"/>
</dbReference>
<keyword evidence="5" id="KW-1185">Reference proteome</keyword>
<feature type="binding site" evidence="3">
    <location>
        <position position="125"/>
    </location>
    <ligand>
        <name>a divalent metal cation</name>
        <dbReference type="ChEBI" id="CHEBI:60240"/>
    </ligand>
</feature>
<evidence type="ECO:0000256" key="2">
    <source>
        <dbReference type="ARBA" id="ARBA00022723"/>
    </source>
</evidence>
<reference evidence="4 5" key="1">
    <citation type="submission" date="2016-02" db="EMBL/GenBank/DDBJ databases">
        <authorList>
            <person name="Wen L."/>
            <person name="He K."/>
            <person name="Yang H."/>
        </authorList>
    </citation>
    <scope>NUCLEOTIDE SEQUENCE [LARGE SCALE GENOMIC DNA]</scope>
    <source>
        <strain evidence="4 5">TSA40</strain>
    </source>
</reference>
<dbReference type="AlphaFoldDB" id="A0A254T7C0"/>
<comment type="similarity">
    <text evidence="1">Belongs to the DinB family.</text>
</comment>
<dbReference type="PANTHER" id="PTHR37302">
    <property type="entry name" value="SLR1116 PROTEIN"/>
    <property type="match status" value="1"/>
</dbReference>
<dbReference type="OrthoDB" id="9807509at2"/>
<feature type="binding site" evidence="3">
    <location>
        <position position="41"/>
    </location>
    <ligand>
        <name>a divalent metal cation</name>
        <dbReference type="ChEBI" id="CHEBI:60240"/>
    </ligand>
</feature>
<dbReference type="RefSeq" id="WP_088710767.1">
    <property type="nucleotide sequence ID" value="NZ_LSTO01000029.1"/>
</dbReference>
<accession>A0A254T7C0</accession>
<sequence length="164" mass="19222">MFIDIFKYKQWADRRTLDAAKSIDGQENSATTSFIRQQLNHMVIVEELFRARLIDDESSHRSTNTEIVPELNELDLRLTQSNEWFIRYVTELDLEALNDQISFQFVDGRHGRMTRQEILFHIVNHGTYHRGAIGHALDLAKAARPADTYTVFIHTHQPERRLQT</sequence>
<dbReference type="Pfam" id="PF05163">
    <property type="entry name" value="DinB"/>
    <property type="match status" value="1"/>
</dbReference>
<evidence type="ECO:0000313" key="5">
    <source>
        <dbReference type="Proteomes" id="UP000197535"/>
    </source>
</evidence>
<gene>
    <name evidence="4" type="ORF">AYR66_02345</name>
</gene>
<dbReference type="GO" id="GO:0046872">
    <property type="term" value="F:metal ion binding"/>
    <property type="evidence" value="ECO:0007669"/>
    <property type="project" value="UniProtKB-KW"/>
</dbReference>
<dbReference type="SUPFAM" id="SSF109854">
    <property type="entry name" value="DinB/YfiT-like putative metalloenzymes"/>
    <property type="match status" value="1"/>
</dbReference>
<evidence type="ECO:0000256" key="3">
    <source>
        <dbReference type="PIRSR" id="PIRSR607837-1"/>
    </source>
</evidence>
<feature type="binding site" evidence="3">
    <location>
        <position position="129"/>
    </location>
    <ligand>
        <name>a divalent metal cation</name>
        <dbReference type="ChEBI" id="CHEBI:60240"/>
    </ligand>
</feature>
<protein>
    <submittedName>
        <fullName evidence="4">Damage-inducible protein</fullName>
    </submittedName>
</protein>
<name>A0A254T7C0_9BURK</name>